<dbReference type="InterPro" id="IPR052733">
    <property type="entry name" value="Chloroplast_QOR"/>
</dbReference>
<sequence length="339" mass="37376">MKAVGYYKYLPIEHPESLLDLEVLKPSPQGRDILVEVKAISVNPADPIVRAYDNKVGEPPYILGWDVAGVVVQVGPECTLFRPGDGVFYAGSLIRPGGNSEFHVVDERIVGRKPSTLDFANAASLPLTTITAWESLFDRLLISQNPEANRNKSILMIGAAGGVGSIALQLAKLAGLTVIGTASRPESIQWVKELGADFVINHYEPFLPQLQKIGFDHVDYIFCMNNTDQHWNNMKEVISPQGKICLIVENEAPIALGLLKSKSVTVVWETMFTRSTFQTEDIEEQHRLLNRLAELVDEGKIRTAVTERMSPINAANLKLAHAKIESGQAIGKIVLEHFN</sequence>
<organism evidence="3 4">
    <name type="scientific">Paenibacillus tyrfis</name>
    <dbReference type="NCBI Taxonomy" id="1501230"/>
    <lineage>
        <taxon>Bacteria</taxon>
        <taxon>Bacillati</taxon>
        <taxon>Bacillota</taxon>
        <taxon>Bacilli</taxon>
        <taxon>Bacillales</taxon>
        <taxon>Paenibacillaceae</taxon>
        <taxon>Paenibacillus</taxon>
    </lineage>
</organism>
<dbReference type="SUPFAM" id="SSF50129">
    <property type="entry name" value="GroES-like"/>
    <property type="match status" value="1"/>
</dbReference>
<keyword evidence="1" id="KW-0862">Zinc</keyword>
<reference evidence="3 4" key="1">
    <citation type="submission" date="2014-06" db="EMBL/GenBank/DDBJ databases">
        <title>Draft genome sequence of Paenibacillus sp. MSt1.</title>
        <authorList>
            <person name="Aw Y.K."/>
            <person name="Ong K.S."/>
            <person name="Gan H.M."/>
            <person name="Lee S.M."/>
        </authorList>
    </citation>
    <scope>NUCLEOTIDE SEQUENCE [LARGE SCALE GENOMIC DNA]</scope>
    <source>
        <strain evidence="3 4">MSt1</strain>
    </source>
</reference>
<dbReference type="GO" id="GO:0008270">
    <property type="term" value="F:zinc ion binding"/>
    <property type="evidence" value="ECO:0007669"/>
    <property type="project" value="InterPro"/>
</dbReference>
<evidence type="ECO:0000259" key="2">
    <source>
        <dbReference type="SMART" id="SM00829"/>
    </source>
</evidence>
<dbReference type="Gene3D" id="3.90.180.10">
    <property type="entry name" value="Medium-chain alcohol dehydrogenases, catalytic domain"/>
    <property type="match status" value="1"/>
</dbReference>
<dbReference type="InterPro" id="IPR013154">
    <property type="entry name" value="ADH-like_N"/>
</dbReference>
<dbReference type="AlphaFoldDB" id="A0A081NUZ6"/>
<dbReference type="CDD" id="cd08252">
    <property type="entry name" value="AL_MDR"/>
    <property type="match status" value="1"/>
</dbReference>
<dbReference type="InterPro" id="IPR011032">
    <property type="entry name" value="GroES-like_sf"/>
</dbReference>
<dbReference type="GO" id="GO:0016491">
    <property type="term" value="F:oxidoreductase activity"/>
    <property type="evidence" value="ECO:0007669"/>
    <property type="project" value="UniProtKB-KW"/>
</dbReference>
<accession>A0A081NUZ6</accession>
<dbReference type="NCBIfam" id="TIGR02817">
    <property type="entry name" value="adh_fam_1"/>
    <property type="match status" value="1"/>
</dbReference>
<dbReference type="PROSITE" id="PS01162">
    <property type="entry name" value="QOR_ZETA_CRYSTAL"/>
    <property type="match status" value="1"/>
</dbReference>
<dbReference type="InterPro" id="IPR020843">
    <property type="entry name" value="ER"/>
</dbReference>
<feature type="domain" description="Enoyl reductase (ER)" evidence="2">
    <location>
        <begin position="17"/>
        <end position="335"/>
    </location>
</feature>
<dbReference type="Gene3D" id="3.40.50.720">
    <property type="entry name" value="NAD(P)-binding Rossmann-like Domain"/>
    <property type="match status" value="1"/>
</dbReference>
<name>A0A081NUZ6_9BACL</name>
<evidence type="ECO:0000313" key="3">
    <source>
        <dbReference type="EMBL" id="KEQ22269.1"/>
    </source>
</evidence>
<dbReference type="OrthoDB" id="9792162at2"/>
<dbReference type="eggNOG" id="COG0604">
    <property type="taxonomic scope" value="Bacteria"/>
</dbReference>
<dbReference type="InterPro" id="IPR036291">
    <property type="entry name" value="NAD(P)-bd_dom_sf"/>
</dbReference>
<comment type="similarity">
    <text evidence="1">Belongs to the zinc-containing alcohol dehydrogenase family. Quinone oxidoreductase subfamily.</text>
</comment>
<dbReference type="EMBL" id="JNVM01000041">
    <property type="protein sequence ID" value="KEQ22269.1"/>
    <property type="molecule type" value="Genomic_DNA"/>
</dbReference>
<protein>
    <recommendedName>
        <fullName evidence="1">Zinc-type alcohol dehydrogenase-like protein</fullName>
    </recommendedName>
</protein>
<dbReference type="InterPro" id="IPR014182">
    <property type="entry name" value="ADH_Zn_typ-1"/>
</dbReference>
<dbReference type="PANTHER" id="PTHR44013:SF1">
    <property type="entry name" value="ZINC-TYPE ALCOHOL DEHYDROGENASE-LIKE PROTEIN C16A3.02C"/>
    <property type="match status" value="1"/>
</dbReference>
<dbReference type="SMART" id="SM00829">
    <property type="entry name" value="PKS_ER"/>
    <property type="match status" value="1"/>
</dbReference>
<dbReference type="RefSeq" id="WP_036692140.1">
    <property type="nucleotide sequence ID" value="NZ_JNVM01000041.1"/>
</dbReference>
<evidence type="ECO:0000256" key="1">
    <source>
        <dbReference type="RuleBase" id="RU364000"/>
    </source>
</evidence>
<dbReference type="Proteomes" id="UP000028123">
    <property type="component" value="Unassembled WGS sequence"/>
</dbReference>
<proteinExistence type="inferred from homology"/>
<comment type="caution">
    <text evidence="3">The sequence shown here is derived from an EMBL/GenBank/DDBJ whole genome shotgun (WGS) entry which is preliminary data.</text>
</comment>
<dbReference type="SUPFAM" id="SSF51735">
    <property type="entry name" value="NAD(P)-binding Rossmann-fold domains"/>
    <property type="match status" value="1"/>
</dbReference>
<evidence type="ECO:0000313" key="4">
    <source>
        <dbReference type="Proteomes" id="UP000028123"/>
    </source>
</evidence>
<keyword evidence="1" id="KW-0479">Metal-binding</keyword>
<dbReference type="PANTHER" id="PTHR44013">
    <property type="entry name" value="ZINC-TYPE ALCOHOL DEHYDROGENASE-LIKE PROTEIN C16A3.02C"/>
    <property type="match status" value="1"/>
</dbReference>
<dbReference type="Pfam" id="PF13602">
    <property type="entry name" value="ADH_zinc_N_2"/>
    <property type="match status" value="1"/>
</dbReference>
<dbReference type="InterPro" id="IPR002364">
    <property type="entry name" value="Quin_OxRdtase/zeta-crystal_CS"/>
</dbReference>
<dbReference type="Pfam" id="PF08240">
    <property type="entry name" value="ADH_N"/>
    <property type="match status" value="1"/>
</dbReference>
<gene>
    <name evidence="3" type="ORF">ET33_27235</name>
</gene>
<keyword evidence="1" id="KW-0560">Oxidoreductase</keyword>
<keyword evidence="4" id="KW-1185">Reference proteome</keyword>